<proteinExistence type="predicted"/>
<dbReference type="AlphaFoldDB" id="A0A1G9ZNK7"/>
<protein>
    <submittedName>
        <fullName evidence="2">Uncharacterized protein</fullName>
    </submittedName>
</protein>
<dbReference type="Proteomes" id="UP000183376">
    <property type="component" value="Chromosome I"/>
</dbReference>
<keyword evidence="1" id="KW-1133">Transmembrane helix</keyword>
<accession>A0A1G9ZNK7</accession>
<reference evidence="2 3" key="1">
    <citation type="submission" date="2016-10" db="EMBL/GenBank/DDBJ databases">
        <authorList>
            <person name="de Groot N.N."/>
        </authorList>
    </citation>
    <scope>NUCLEOTIDE SEQUENCE [LARGE SCALE GENOMIC DNA]</scope>
    <source>
        <strain evidence="2 3">DSM 44149</strain>
    </source>
</reference>
<feature type="transmembrane region" description="Helical" evidence="1">
    <location>
        <begin position="21"/>
        <end position="42"/>
    </location>
</feature>
<feature type="transmembrane region" description="Helical" evidence="1">
    <location>
        <begin position="127"/>
        <end position="148"/>
    </location>
</feature>
<sequence length="166" mass="17679">MPHQDLVPLPPLFAARFRSGVIIIGVTLVVMTPLMSAFMRFVGTVVDSPGGPPAQVVSALPPLSVLALAVTLLASRRCLHGDDLVTSRARVIRNALVACVCATVATVALAVLVPVFTEPGRVNALTYFEPVVFLFLGGLGFASGHMFVRPSVSTLRRFAEDSRPVW</sequence>
<dbReference type="eggNOG" id="ENOG5032J9J">
    <property type="taxonomic scope" value="Bacteria"/>
</dbReference>
<name>A0A1G9ZNK7_ALLAB</name>
<feature type="transmembrane region" description="Helical" evidence="1">
    <location>
        <begin position="54"/>
        <end position="74"/>
    </location>
</feature>
<evidence type="ECO:0000256" key="1">
    <source>
        <dbReference type="SAM" id="Phobius"/>
    </source>
</evidence>
<gene>
    <name evidence="2" type="ORF">SAMN04489726_5609</name>
</gene>
<organism evidence="2 3">
    <name type="scientific">Allokutzneria albata</name>
    <name type="common">Kibdelosporangium albatum</name>
    <dbReference type="NCBI Taxonomy" id="211114"/>
    <lineage>
        <taxon>Bacteria</taxon>
        <taxon>Bacillati</taxon>
        <taxon>Actinomycetota</taxon>
        <taxon>Actinomycetes</taxon>
        <taxon>Pseudonocardiales</taxon>
        <taxon>Pseudonocardiaceae</taxon>
        <taxon>Allokutzneria</taxon>
    </lineage>
</organism>
<keyword evidence="1" id="KW-0472">Membrane</keyword>
<dbReference type="RefSeq" id="WP_030429903.1">
    <property type="nucleotide sequence ID" value="NZ_JOEF01000009.1"/>
</dbReference>
<evidence type="ECO:0000313" key="3">
    <source>
        <dbReference type="Proteomes" id="UP000183376"/>
    </source>
</evidence>
<feature type="transmembrane region" description="Helical" evidence="1">
    <location>
        <begin position="95"/>
        <end position="115"/>
    </location>
</feature>
<keyword evidence="1" id="KW-0812">Transmembrane</keyword>
<keyword evidence="3" id="KW-1185">Reference proteome</keyword>
<evidence type="ECO:0000313" key="2">
    <source>
        <dbReference type="EMBL" id="SDN22717.1"/>
    </source>
</evidence>
<dbReference type="OrthoDB" id="3621495at2"/>
<dbReference type="EMBL" id="LT629701">
    <property type="protein sequence ID" value="SDN22717.1"/>
    <property type="molecule type" value="Genomic_DNA"/>
</dbReference>